<feature type="domain" description="DUF8040" evidence="10">
    <location>
        <begin position="56"/>
        <end position="128"/>
    </location>
</feature>
<name>A0A9R1V5G2_LACSA</name>
<organism evidence="11 12">
    <name type="scientific">Lactuca sativa</name>
    <name type="common">Garden lettuce</name>
    <dbReference type="NCBI Taxonomy" id="4236"/>
    <lineage>
        <taxon>Eukaryota</taxon>
        <taxon>Viridiplantae</taxon>
        <taxon>Streptophyta</taxon>
        <taxon>Embryophyta</taxon>
        <taxon>Tracheophyta</taxon>
        <taxon>Spermatophyta</taxon>
        <taxon>Magnoliopsida</taxon>
        <taxon>eudicotyledons</taxon>
        <taxon>Gunneridae</taxon>
        <taxon>Pentapetalae</taxon>
        <taxon>asterids</taxon>
        <taxon>campanulids</taxon>
        <taxon>Asterales</taxon>
        <taxon>Asteraceae</taxon>
        <taxon>Cichorioideae</taxon>
        <taxon>Cichorieae</taxon>
        <taxon>Lactucinae</taxon>
        <taxon>Lactuca</taxon>
    </lineage>
</organism>
<dbReference type="AlphaFoldDB" id="A0A9R1V5G2"/>
<comment type="subcellular location">
    <subcellularLocation>
        <location evidence="2">Nucleus</location>
    </subcellularLocation>
</comment>
<evidence type="ECO:0000256" key="7">
    <source>
        <dbReference type="ARBA" id="ARBA00023242"/>
    </source>
</evidence>
<accession>A0A9R1V5G2</accession>
<dbReference type="PANTHER" id="PTHR22930:SF281">
    <property type="entry name" value="NUCLEASE"/>
    <property type="match status" value="1"/>
</dbReference>
<dbReference type="GO" id="GO:0004518">
    <property type="term" value="F:nuclease activity"/>
    <property type="evidence" value="ECO:0007669"/>
    <property type="project" value="UniProtKB-KW"/>
</dbReference>
<dbReference type="PANTHER" id="PTHR22930">
    <property type="match status" value="1"/>
</dbReference>
<dbReference type="Pfam" id="PF13359">
    <property type="entry name" value="DDE_Tnp_4"/>
    <property type="match status" value="1"/>
</dbReference>
<dbReference type="Pfam" id="PF26138">
    <property type="entry name" value="DUF8040"/>
    <property type="match status" value="1"/>
</dbReference>
<reference evidence="11 12" key="1">
    <citation type="journal article" date="2017" name="Nat. Commun.">
        <title>Genome assembly with in vitro proximity ligation data and whole-genome triplication in lettuce.</title>
        <authorList>
            <person name="Reyes-Chin-Wo S."/>
            <person name="Wang Z."/>
            <person name="Yang X."/>
            <person name="Kozik A."/>
            <person name="Arikit S."/>
            <person name="Song C."/>
            <person name="Xia L."/>
            <person name="Froenicke L."/>
            <person name="Lavelle D.O."/>
            <person name="Truco M.J."/>
            <person name="Xia R."/>
            <person name="Zhu S."/>
            <person name="Xu C."/>
            <person name="Xu H."/>
            <person name="Xu X."/>
            <person name="Cox K."/>
            <person name="Korf I."/>
            <person name="Meyers B.C."/>
            <person name="Michelmore R.W."/>
        </authorList>
    </citation>
    <scope>NUCLEOTIDE SEQUENCE [LARGE SCALE GENOMIC DNA]</scope>
    <source>
        <strain evidence="12">cv. Salinas</strain>
        <tissue evidence="11">Seedlings</tissue>
    </source>
</reference>
<keyword evidence="8" id="KW-0732">Signal</keyword>
<evidence type="ECO:0000256" key="1">
    <source>
        <dbReference type="ARBA" id="ARBA00001968"/>
    </source>
</evidence>
<dbReference type="GO" id="GO:0046872">
    <property type="term" value="F:metal ion binding"/>
    <property type="evidence" value="ECO:0007669"/>
    <property type="project" value="UniProtKB-KW"/>
</dbReference>
<evidence type="ECO:0000256" key="6">
    <source>
        <dbReference type="ARBA" id="ARBA00022801"/>
    </source>
</evidence>
<dbReference type="Proteomes" id="UP000235145">
    <property type="component" value="Unassembled WGS sequence"/>
</dbReference>
<feature type="signal peptide" evidence="8">
    <location>
        <begin position="1"/>
        <end position="22"/>
    </location>
</feature>
<keyword evidence="12" id="KW-1185">Reference proteome</keyword>
<keyword evidence="4" id="KW-0540">Nuclease</keyword>
<keyword evidence="6" id="KW-0378">Hydrolase</keyword>
<evidence type="ECO:0000256" key="8">
    <source>
        <dbReference type="SAM" id="SignalP"/>
    </source>
</evidence>
<evidence type="ECO:0000313" key="12">
    <source>
        <dbReference type="Proteomes" id="UP000235145"/>
    </source>
</evidence>
<evidence type="ECO:0000256" key="3">
    <source>
        <dbReference type="ARBA" id="ARBA00006958"/>
    </source>
</evidence>
<dbReference type="GO" id="GO:0016787">
    <property type="term" value="F:hydrolase activity"/>
    <property type="evidence" value="ECO:0007669"/>
    <property type="project" value="UniProtKB-KW"/>
</dbReference>
<evidence type="ECO:0000259" key="9">
    <source>
        <dbReference type="Pfam" id="PF13359"/>
    </source>
</evidence>
<evidence type="ECO:0008006" key="13">
    <source>
        <dbReference type="Google" id="ProtNLM"/>
    </source>
</evidence>
<dbReference type="GO" id="GO:0005634">
    <property type="term" value="C:nucleus"/>
    <property type="evidence" value="ECO:0007669"/>
    <property type="project" value="UniProtKB-SubCell"/>
</dbReference>
<evidence type="ECO:0000256" key="2">
    <source>
        <dbReference type="ARBA" id="ARBA00004123"/>
    </source>
</evidence>
<evidence type="ECO:0000256" key="4">
    <source>
        <dbReference type="ARBA" id="ARBA00022722"/>
    </source>
</evidence>
<feature type="chain" id="PRO_5040259886" description="DDE Tnp4 domain-containing protein" evidence="8">
    <location>
        <begin position="23"/>
        <end position="240"/>
    </location>
</feature>
<keyword evidence="5" id="KW-0479">Metal-binding</keyword>
<protein>
    <recommendedName>
        <fullName evidence="13">DDE Tnp4 domain-containing protein</fullName>
    </recommendedName>
</protein>
<gene>
    <name evidence="11" type="ORF">LSAT_V11C600332080</name>
</gene>
<comment type="caution">
    <text evidence="11">The sequence shown here is derived from an EMBL/GenBank/DDBJ whole genome shotgun (WGS) entry which is preliminary data.</text>
</comment>
<feature type="domain" description="DDE Tnp4" evidence="9">
    <location>
        <begin position="138"/>
        <end position="226"/>
    </location>
</feature>
<evidence type="ECO:0000313" key="11">
    <source>
        <dbReference type="EMBL" id="KAJ0198623.1"/>
    </source>
</evidence>
<dbReference type="InterPro" id="IPR045249">
    <property type="entry name" value="HARBI1-like"/>
</dbReference>
<dbReference type="InterPro" id="IPR058353">
    <property type="entry name" value="DUF8040"/>
</dbReference>
<dbReference type="InterPro" id="IPR027806">
    <property type="entry name" value="HARBI1_dom"/>
</dbReference>
<evidence type="ECO:0000259" key="10">
    <source>
        <dbReference type="Pfam" id="PF26138"/>
    </source>
</evidence>
<comment type="similarity">
    <text evidence="3">Belongs to the HARBI1 family.</text>
</comment>
<sequence>MRFCNKILSIHILLICLATVRLWLIECEEKEAQMRALSQSTLESILDTISKRSIEIQCITRESDENCINELRMDRNTCACLCELLQTRGGLLNDGLVTIEEQVAIFLNILAHHKKNRCIQVRFYRSREKGFLEAINGTYIEVNVLDSDRPRYRTRKGNIAMNVLGVCNRDMNFVYVLAGLEGPATDSRVLRDAITRHNGLKIPVGNYYLADGGYINGEGFSAPYRSTRYHLQGHNTSEPQ</sequence>
<proteinExistence type="inferred from homology"/>
<dbReference type="EMBL" id="NBSK02000006">
    <property type="protein sequence ID" value="KAJ0198623.1"/>
    <property type="molecule type" value="Genomic_DNA"/>
</dbReference>
<evidence type="ECO:0000256" key="5">
    <source>
        <dbReference type="ARBA" id="ARBA00022723"/>
    </source>
</evidence>
<comment type="cofactor">
    <cofactor evidence="1">
        <name>a divalent metal cation</name>
        <dbReference type="ChEBI" id="CHEBI:60240"/>
    </cofactor>
</comment>
<keyword evidence="7" id="KW-0539">Nucleus</keyword>